<dbReference type="EMBL" id="CP042469">
    <property type="protein sequence ID" value="QOX64960.1"/>
    <property type="molecule type" value="Genomic_DNA"/>
</dbReference>
<protein>
    <submittedName>
        <fullName evidence="1">Zinc ABC transporter substrate-binding protein</fullName>
    </submittedName>
</protein>
<proteinExistence type="predicted"/>
<evidence type="ECO:0000313" key="1">
    <source>
        <dbReference type="EMBL" id="QOX64960.1"/>
    </source>
</evidence>
<name>A0ACD1AEW9_9FIRM</name>
<keyword evidence="2" id="KW-1185">Reference proteome</keyword>
<dbReference type="Proteomes" id="UP000594014">
    <property type="component" value="Chromosome"/>
</dbReference>
<sequence length="347" mass="38447">MKKTGIGKILEVVVTAALAAALLLTGCSQAEQAPSGEGRGAPVSNETESHKPQVIATLFPQYDFAKQIAGDKADVILLLPPGSESHSYEPTPSDMIKIHKADVFLYTGESMEAWSHKLTQGLESDNSKCLVVDVSRGVPLVRTADIEKEHEHEHADGDHSDGEHPESEHSHIYDPHIWTDPQLAKIMVLNILEGLCSADPENADVYRANAAEYVKELDGLDQEFKTIINNAKRNEVIFGSRFAFYYFVKRYGLDYESAFDSCSAETEPSARTVKLLIDEIKEKKIPVIFYAELEEPKTAKALSTETGAKLLMLHSCHNVTKDEWERGATYLSLMKQNAENLKEGLSQ</sequence>
<evidence type="ECO:0000313" key="2">
    <source>
        <dbReference type="Proteomes" id="UP000594014"/>
    </source>
</evidence>
<accession>A0ACD1AEW9</accession>
<organism evidence="1 2">
    <name type="scientific">Anoxybacterium hadale</name>
    <dbReference type="NCBI Taxonomy" id="3408580"/>
    <lineage>
        <taxon>Bacteria</taxon>
        <taxon>Bacillati</taxon>
        <taxon>Bacillota</taxon>
        <taxon>Clostridia</taxon>
        <taxon>Peptostreptococcales</taxon>
        <taxon>Anaerovoracaceae</taxon>
        <taxon>Anoxybacterium</taxon>
    </lineage>
</organism>
<reference evidence="1" key="1">
    <citation type="submission" date="2019-08" db="EMBL/GenBank/DDBJ databases">
        <title>Genome sequence of Clostridiales bacterium MT110.</title>
        <authorList>
            <person name="Cao J."/>
        </authorList>
    </citation>
    <scope>NUCLEOTIDE SEQUENCE</scope>
    <source>
        <strain evidence="1">MT110</strain>
    </source>
</reference>
<gene>
    <name evidence="1" type="ORF">FRZ06_17205</name>
</gene>